<feature type="transmembrane region" description="Helical" evidence="2">
    <location>
        <begin position="190"/>
        <end position="208"/>
    </location>
</feature>
<evidence type="ECO:0000313" key="4">
    <source>
        <dbReference type="Proteomes" id="UP000297299"/>
    </source>
</evidence>
<dbReference type="OrthoDB" id="3784821at2759"/>
<feature type="compositionally biased region" description="Polar residues" evidence="1">
    <location>
        <begin position="128"/>
        <end position="139"/>
    </location>
</feature>
<dbReference type="STRING" id="38488.A0A4Y8CL90"/>
<evidence type="ECO:0000313" key="3">
    <source>
        <dbReference type="EMBL" id="TEY37140.1"/>
    </source>
</evidence>
<keyword evidence="2" id="KW-0472">Membrane</keyword>
<comment type="caution">
    <text evidence="3">The sequence shown here is derived from an EMBL/GenBank/DDBJ whole genome shotgun (WGS) entry which is preliminary data.</text>
</comment>
<dbReference type="AlphaFoldDB" id="A0A4Y8CL90"/>
<organism evidence="3 4">
    <name type="scientific">Botryotinia calthae</name>
    <dbReference type="NCBI Taxonomy" id="38488"/>
    <lineage>
        <taxon>Eukaryota</taxon>
        <taxon>Fungi</taxon>
        <taxon>Dikarya</taxon>
        <taxon>Ascomycota</taxon>
        <taxon>Pezizomycotina</taxon>
        <taxon>Leotiomycetes</taxon>
        <taxon>Helotiales</taxon>
        <taxon>Sclerotiniaceae</taxon>
        <taxon>Botryotinia</taxon>
    </lineage>
</organism>
<protein>
    <submittedName>
        <fullName evidence="3">Uncharacterized protein</fullName>
    </submittedName>
</protein>
<sequence length="242" mass="26308">MAAKNTETVAKKRATPKKIILDISATISLSDISTSRAEKSKGWKFGIDSTWAIRRVSESERKASPSTKSKSGTSAIVAAIASAPTTTEDSEKIAIPAISTLRESIFSDRKRKHDDSFSDTRPGAACPKSSQSQPKSARTATKHTKSELPLKALNQSITSRLTTPSGARSMGRGKGEKPLPGNYQSVARRVTMTIVALPILFVTSWVLWDRFLGQEKKSLLREPPMVPGPPMAAEMEARNNRE</sequence>
<keyword evidence="2" id="KW-0812">Transmembrane</keyword>
<dbReference type="EMBL" id="PHWZ01000529">
    <property type="protein sequence ID" value="TEY37140.1"/>
    <property type="molecule type" value="Genomic_DNA"/>
</dbReference>
<accession>A0A4Y8CL90</accession>
<keyword evidence="2" id="KW-1133">Transmembrane helix</keyword>
<gene>
    <name evidence="3" type="ORF">BOTCAL_0531g00030</name>
</gene>
<dbReference type="Proteomes" id="UP000297299">
    <property type="component" value="Unassembled WGS sequence"/>
</dbReference>
<reference evidence="3 4" key="1">
    <citation type="submission" date="2017-11" db="EMBL/GenBank/DDBJ databases">
        <title>Comparative genomics of Botrytis spp.</title>
        <authorList>
            <person name="Valero-Jimenez C.A."/>
            <person name="Tapia P."/>
            <person name="Veloso J."/>
            <person name="Silva-Moreno E."/>
            <person name="Staats M."/>
            <person name="Valdes J.H."/>
            <person name="Van Kan J.A.L."/>
        </authorList>
    </citation>
    <scope>NUCLEOTIDE SEQUENCE [LARGE SCALE GENOMIC DNA]</scope>
    <source>
        <strain evidence="3 4">MUCL2830</strain>
    </source>
</reference>
<evidence type="ECO:0000256" key="2">
    <source>
        <dbReference type="SAM" id="Phobius"/>
    </source>
</evidence>
<name>A0A4Y8CL90_9HELO</name>
<feature type="compositionally biased region" description="Polar residues" evidence="1">
    <location>
        <begin position="153"/>
        <end position="166"/>
    </location>
</feature>
<proteinExistence type="predicted"/>
<feature type="compositionally biased region" description="Basic and acidic residues" evidence="1">
    <location>
        <begin position="109"/>
        <end position="118"/>
    </location>
</feature>
<feature type="region of interest" description="Disordered" evidence="1">
    <location>
        <begin position="222"/>
        <end position="242"/>
    </location>
</feature>
<keyword evidence="4" id="KW-1185">Reference proteome</keyword>
<evidence type="ECO:0000256" key="1">
    <source>
        <dbReference type="SAM" id="MobiDB-lite"/>
    </source>
</evidence>
<feature type="region of interest" description="Disordered" evidence="1">
    <location>
        <begin position="109"/>
        <end position="180"/>
    </location>
</feature>